<name>A0AA37SFF1_9GAMM</name>
<protein>
    <submittedName>
        <fullName evidence="2">Uncharacterized protein</fullName>
    </submittedName>
</protein>
<feature type="region of interest" description="Disordered" evidence="1">
    <location>
        <begin position="1"/>
        <end position="27"/>
    </location>
</feature>
<reference evidence="2" key="1">
    <citation type="journal article" date="2014" name="Int. J. Syst. Evol. Microbiol.">
        <title>Complete genome sequence of Corynebacterium casei LMG S-19264T (=DSM 44701T), isolated from a smear-ripened cheese.</title>
        <authorList>
            <consortium name="US DOE Joint Genome Institute (JGI-PGF)"/>
            <person name="Walter F."/>
            <person name="Albersmeier A."/>
            <person name="Kalinowski J."/>
            <person name="Ruckert C."/>
        </authorList>
    </citation>
    <scope>NUCLEOTIDE SEQUENCE</scope>
    <source>
        <strain evidence="2">NBRC 110071</strain>
    </source>
</reference>
<gene>
    <name evidence="2" type="ORF">GCM10007876_41880</name>
</gene>
<organism evidence="2 3">
    <name type="scientific">Litoribrevibacter albus</name>
    <dbReference type="NCBI Taxonomy" id="1473156"/>
    <lineage>
        <taxon>Bacteria</taxon>
        <taxon>Pseudomonadati</taxon>
        <taxon>Pseudomonadota</taxon>
        <taxon>Gammaproteobacteria</taxon>
        <taxon>Oceanospirillales</taxon>
        <taxon>Oceanospirillaceae</taxon>
        <taxon>Litoribrevibacter</taxon>
    </lineage>
</organism>
<dbReference type="Proteomes" id="UP001161389">
    <property type="component" value="Unassembled WGS sequence"/>
</dbReference>
<dbReference type="AlphaFoldDB" id="A0AA37SFF1"/>
<reference evidence="2" key="2">
    <citation type="submission" date="2023-01" db="EMBL/GenBank/DDBJ databases">
        <title>Draft genome sequence of Litoribrevibacter albus strain NBRC 110071.</title>
        <authorList>
            <person name="Sun Q."/>
            <person name="Mori K."/>
        </authorList>
    </citation>
    <scope>NUCLEOTIDE SEQUENCE</scope>
    <source>
        <strain evidence="2">NBRC 110071</strain>
    </source>
</reference>
<proteinExistence type="predicted"/>
<dbReference type="EMBL" id="BSNM01000027">
    <property type="protein sequence ID" value="GLQ33708.1"/>
    <property type="molecule type" value="Genomic_DNA"/>
</dbReference>
<evidence type="ECO:0000313" key="2">
    <source>
        <dbReference type="EMBL" id="GLQ33708.1"/>
    </source>
</evidence>
<keyword evidence="3" id="KW-1185">Reference proteome</keyword>
<evidence type="ECO:0000256" key="1">
    <source>
        <dbReference type="SAM" id="MobiDB-lite"/>
    </source>
</evidence>
<comment type="caution">
    <text evidence="2">The sequence shown here is derived from an EMBL/GenBank/DDBJ whole genome shotgun (WGS) entry which is preliminary data.</text>
</comment>
<accession>A0AA37SFF1</accession>
<sequence>MRNIAGSRSVRQSNGPEHQTKPLDITPMSADGECSIFSDRILTELLGFIGILKYNVAPKIPVRFLITRIANYPN</sequence>
<evidence type="ECO:0000313" key="3">
    <source>
        <dbReference type="Proteomes" id="UP001161389"/>
    </source>
</evidence>